<proteinExistence type="predicted"/>
<evidence type="ECO:0000313" key="1">
    <source>
        <dbReference type="EMBL" id="PPQ65818.1"/>
    </source>
</evidence>
<protein>
    <recommendedName>
        <fullName evidence="3">F-box domain-containing protein</fullName>
    </recommendedName>
</protein>
<evidence type="ECO:0008006" key="3">
    <source>
        <dbReference type="Google" id="ProtNLM"/>
    </source>
</evidence>
<keyword evidence="2" id="KW-1185">Reference proteome</keyword>
<sequence length="491" mass="56340">MAYSPIEGSSYLIEGEFWDRMNKHQTAIHQWLLRSSPRPLSISIYIPQSLELKGLFEVADGGDVGYLGYFVLLASVFPRLSVLDASFPPGDVSQFFAFITPEELPILRRLRLTFYSHYMRPYTTSKSHHERWKSTRLLKATNLRQLELIYFPYTIPNYMEVQWYNLTHLHIMFGEPDWQNNGFTLHEAHGVLSLCYHLVKLAMKVIGDNSAISPVGSVRLPFLQSIALIDAAVNLSTLIDCIEVPQLTLIAYESFHGPSDYFRSPLTLLLSKNNMRTEELTTNIEHLSLLNLYWLFYYSPNLTHFHHTSSQQWVHRLRATHLDLPLNFERAFIEFLIPDSEGRCSLPSLTHLHITGANVEIINDTLIARIVKGRRERRQHSARALKHVRIDAEGYVDYARISGQLETWRHGYATNASRRQLVVPPTGSSGPGGDFKECKANVEFFYPASSNTNMPSPPELGRGKFEVGRDVDSSRQWGWKLHPYPRQVPDL</sequence>
<comment type="caution">
    <text evidence="1">The sequence shown here is derived from an EMBL/GenBank/DDBJ whole genome shotgun (WGS) entry which is preliminary data.</text>
</comment>
<dbReference type="Proteomes" id="UP000284706">
    <property type="component" value="Unassembled WGS sequence"/>
</dbReference>
<dbReference type="InParanoid" id="A0A409VHT1"/>
<reference evidence="1 2" key="1">
    <citation type="journal article" date="2018" name="Evol. Lett.">
        <title>Horizontal gene cluster transfer increased hallucinogenic mushroom diversity.</title>
        <authorList>
            <person name="Reynolds H.T."/>
            <person name="Vijayakumar V."/>
            <person name="Gluck-Thaler E."/>
            <person name="Korotkin H.B."/>
            <person name="Matheny P.B."/>
            <person name="Slot J.C."/>
        </authorList>
    </citation>
    <scope>NUCLEOTIDE SEQUENCE [LARGE SCALE GENOMIC DNA]</scope>
    <source>
        <strain evidence="1 2">SRW20</strain>
    </source>
</reference>
<gene>
    <name evidence="1" type="ORF">CVT26_000404</name>
</gene>
<organism evidence="1 2">
    <name type="scientific">Gymnopilus dilepis</name>
    <dbReference type="NCBI Taxonomy" id="231916"/>
    <lineage>
        <taxon>Eukaryota</taxon>
        <taxon>Fungi</taxon>
        <taxon>Dikarya</taxon>
        <taxon>Basidiomycota</taxon>
        <taxon>Agaricomycotina</taxon>
        <taxon>Agaricomycetes</taxon>
        <taxon>Agaricomycetidae</taxon>
        <taxon>Agaricales</taxon>
        <taxon>Agaricineae</taxon>
        <taxon>Hymenogastraceae</taxon>
        <taxon>Gymnopilus</taxon>
    </lineage>
</organism>
<evidence type="ECO:0000313" key="2">
    <source>
        <dbReference type="Proteomes" id="UP000284706"/>
    </source>
</evidence>
<name>A0A409VHT1_9AGAR</name>
<accession>A0A409VHT1</accession>
<dbReference type="EMBL" id="NHYE01005645">
    <property type="protein sequence ID" value="PPQ65818.1"/>
    <property type="molecule type" value="Genomic_DNA"/>
</dbReference>
<dbReference type="AlphaFoldDB" id="A0A409VHT1"/>